<feature type="transmembrane region" description="Helical" evidence="1">
    <location>
        <begin position="356"/>
        <end position="376"/>
    </location>
</feature>
<feature type="transmembrane region" description="Helical" evidence="1">
    <location>
        <begin position="383"/>
        <end position="400"/>
    </location>
</feature>
<dbReference type="EMBL" id="WIWJ01000016">
    <property type="protein sequence ID" value="MQT47215.1"/>
    <property type="molecule type" value="Genomic_DNA"/>
</dbReference>
<protein>
    <recommendedName>
        <fullName evidence="4">Glycosyltransferase RgtA/B/C/D-like domain-containing protein</fullName>
    </recommendedName>
</protein>
<evidence type="ECO:0008006" key="4">
    <source>
        <dbReference type="Google" id="ProtNLM"/>
    </source>
</evidence>
<feature type="transmembrane region" description="Helical" evidence="1">
    <location>
        <begin position="180"/>
        <end position="196"/>
    </location>
</feature>
<organism evidence="2 3">
    <name type="scientific">Pseudomonas helleri</name>
    <dbReference type="NCBI Taxonomy" id="1608996"/>
    <lineage>
        <taxon>Bacteria</taxon>
        <taxon>Pseudomonadati</taxon>
        <taxon>Pseudomonadota</taxon>
        <taxon>Gammaproteobacteria</taxon>
        <taxon>Pseudomonadales</taxon>
        <taxon>Pseudomonadaceae</taxon>
        <taxon>Pseudomonas</taxon>
    </lineage>
</organism>
<dbReference type="RefSeq" id="WP_153429629.1">
    <property type="nucleotide sequence ID" value="NZ_WIWJ01000016.1"/>
</dbReference>
<keyword evidence="1" id="KW-0812">Transmembrane</keyword>
<feature type="transmembrane region" description="Helical" evidence="1">
    <location>
        <begin position="202"/>
        <end position="225"/>
    </location>
</feature>
<feature type="transmembrane region" description="Helical" evidence="1">
    <location>
        <begin position="297"/>
        <end position="314"/>
    </location>
</feature>
<feature type="transmembrane region" description="Helical" evidence="1">
    <location>
        <begin position="106"/>
        <end position="126"/>
    </location>
</feature>
<dbReference type="AlphaFoldDB" id="A0A7X1W8L7"/>
<feature type="transmembrane region" description="Helical" evidence="1">
    <location>
        <begin position="237"/>
        <end position="259"/>
    </location>
</feature>
<evidence type="ECO:0000256" key="1">
    <source>
        <dbReference type="SAM" id="Phobius"/>
    </source>
</evidence>
<evidence type="ECO:0000313" key="3">
    <source>
        <dbReference type="Proteomes" id="UP000441404"/>
    </source>
</evidence>
<accession>A0A7X1W8L7</accession>
<feature type="transmembrane region" description="Helical" evidence="1">
    <location>
        <begin position="326"/>
        <end position="344"/>
    </location>
</feature>
<reference evidence="2 3" key="1">
    <citation type="submission" date="2019-10" db="EMBL/GenBank/DDBJ databases">
        <title>Evaluation of single-gene subtyping targets for Pseudomonas.</title>
        <authorList>
            <person name="Reichler S.J."/>
            <person name="Orsi R.H."/>
            <person name="Wiedmann M."/>
            <person name="Martin N.H."/>
            <person name="Murphy S.I."/>
        </authorList>
    </citation>
    <scope>NUCLEOTIDE SEQUENCE [LARGE SCALE GENOMIC DNA]</scope>
    <source>
        <strain evidence="2 3">FSL R10-3257</strain>
    </source>
</reference>
<evidence type="ECO:0000313" key="2">
    <source>
        <dbReference type="EMBL" id="MQT47215.1"/>
    </source>
</evidence>
<keyword evidence="1" id="KW-1133">Transmembrane helix</keyword>
<proteinExistence type="predicted"/>
<feature type="transmembrane region" description="Helical" evidence="1">
    <location>
        <begin position="16"/>
        <end position="33"/>
    </location>
</feature>
<dbReference type="Proteomes" id="UP000441404">
    <property type="component" value="Unassembled WGS sequence"/>
</dbReference>
<feature type="transmembrane region" description="Helical" evidence="1">
    <location>
        <begin position="133"/>
        <end position="151"/>
    </location>
</feature>
<comment type="caution">
    <text evidence="2">The sequence shown here is derived from an EMBL/GenBank/DDBJ whole genome shotgun (WGS) entry which is preliminary data.</text>
</comment>
<name>A0A7X1W8L7_9PSED</name>
<keyword evidence="1" id="KW-0472">Membrane</keyword>
<gene>
    <name evidence="2" type="ORF">GHO40_10805</name>
</gene>
<sequence length="652" mass="73472">MREIKRNISAQSKRSLMVYFWIALSILLLFMYLPKLTPQRVGDGNEYYALYLAWKETLRPWMNDASYQAFQQLYQSNTISGMMPEDWLRGYSPALRLRDESDFNHFWLYSFLAFAVARFCQIFGLLLGPHTAFLGLHFFLVTGVAFIAYHLYGKRGILVFTLMTLFSPMLWFSDKVHTELFTYCLTLAGVMLVYSRKYTCAALFLALASTQNPSFALIAFIPFAFRFCLEKNKPFSIFEVFMMIGTAFAVLAHPVYYFLRFGVPTPQLLAGGASLGGNLSNFYIWLFDPDLGLIPNWPLGILLILLAVSLVVKNKSFTQSLNTNKYFYLFSSIFLIVSLFANSSTTNLNSGATPGLARYALWYLPLLFPAVLYVINNFPSRKVISYPLALVIAIIGYASIKTNAPSGPEGYDSPSWLSNAIQLKLPWLYTPPAEVFKERFSGLGETSYENIRGVLGPDCHKLLIFPGEHKELVTVPARCLIDSRSLGSLINESPLPLTDTFYNLSDSQYDQLMPKVTPGKYSLATSGNGLFALTSGWWTPENWGVWTVGRTATLTLPCTASQYYADQDKIDMTLSLHGFGRQKVTITQDRKELFDGHIEAQGDLPLRVNIDKCSSSRILIKIAIKDPVAPSDVMQSEDRRKLGIGVYSFTLK</sequence>